<dbReference type="Pfam" id="PF00273">
    <property type="entry name" value="Serum_albumin"/>
    <property type="match status" value="2"/>
</dbReference>
<dbReference type="OrthoDB" id="9874779at2759"/>
<dbReference type="Proteomes" id="UP000001645">
    <property type="component" value="Chromosome 4"/>
</dbReference>
<keyword evidence="4" id="KW-0813">Transport</keyword>
<dbReference type="InterPro" id="IPR000264">
    <property type="entry name" value="ALB/AFP/VDB"/>
</dbReference>
<keyword evidence="9" id="KW-1015">Disulfide bond</keyword>
<feature type="domain" description="Albumin" evidence="14">
    <location>
        <begin position="90"/>
        <end position="282"/>
    </location>
</feature>
<dbReference type="InterPro" id="IPR014760">
    <property type="entry name" value="Serum_albumin_N"/>
</dbReference>
<dbReference type="GO" id="GO:0090482">
    <property type="term" value="F:vitamin transmembrane transporter activity"/>
    <property type="evidence" value="ECO:0007669"/>
    <property type="project" value="InterPro"/>
</dbReference>
<dbReference type="InterPro" id="IPR015247">
    <property type="entry name" value="VitD-bind_III"/>
</dbReference>
<dbReference type="PRINTS" id="PR00804">
    <property type="entry name" value="VITAMNDBNDNG"/>
</dbReference>
<dbReference type="PANTHER" id="PTHR11385:SF11">
    <property type="entry name" value="VITAMIN D-BINDING PROTEIN"/>
    <property type="match status" value="1"/>
</dbReference>
<keyword evidence="16" id="KW-1185">Reference proteome</keyword>
<dbReference type="InterPro" id="IPR020858">
    <property type="entry name" value="Serum_albumin-like"/>
</dbReference>
<dbReference type="GO" id="GO:0003779">
    <property type="term" value="F:actin binding"/>
    <property type="evidence" value="ECO:0007669"/>
    <property type="project" value="UniProtKB-KW"/>
</dbReference>
<evidence type="ECO:0000256" key="8">
    <source>
        <dbReference type="ARBA" id="ARBA00022897"/>
    </source>
</evidence>
<dbReference type="Ensembl" id="ENSMGAT00000032788.1">
    <property type="protein sequence ID" value="ENSMGAP00000028669.1"/>
    <property type="gene ID" value="ENSMGAG00000010043.2"/>
</dbReference>
<evidence type="ECO:0000313" key="15">
    <source>
        <dbReference type="Ensembl" id="ENSMGAP00000028669.1"/>
    </source>
</evidence>
<reference evidence="15" key="3">
    <citation type="submission" date="2025-09" db="UniProtKB">
        <authorList>
            <consortium name="Ensembl"/>
        </authorList>
    </citation>
    <scope>IDENTIFICATION</scope>
</reference>
<comment type="subcellular location">
    <subcellularLocation>
        <location evidence="2">Secreted</location>
    </subcellularLocation>
</comment>
<evidence type="ECO:0000256" key="11">
    <source>
        <dbReference type="ARBA" id="ARBA00029834"/>
    </source>
</evidence>
<dbReference type="Bgee" id="ENSMGAG00000010043">
    <property type="expression patterns" value="Expressed in liver and 6 other cell types or tissues"/>
</dbReference>
<evidence type="ECO:0000256" key="4">
    <source>
        <dbReference type="ARBA" id="ARBA00022448"/>
    </source>
</evidence>
<evidence type="ECO:0000256" key="12">
    <source>
        <dbReference type="ARBA" id="ARBA00032443"/>
    </source>
</evidence>
<dbReference type="Pfam" id="PF09164">
    <property type="entry name" value="VitD-bind_III"/>
    <property type="match status" value="1"/>
</dbReference>
<dbReference type="PROSITE" id="PS51438">
    <property type="entry name" value="ALBUMIN_2"/>
    <property type="match status" value="2"/>
</dbReference>
<evidence type="ECO:0000256" key="10">
    <source>
        <dbReference type="ARBA" id="ARBA00023203"/>
    </source>
</evidence>
<evidence type="ECO:0000256" key="3">
    <source>
        <dbReference type="ARBA" id="ARBA00020134"/>
    </source>
</evidence>
<evidence type="ECO:0000256" key="7">
    <source>
        <dbReference type="ARBA" id="ARBA00022737"/>
    </source>
</evidence>
<keyword evidence="6" id="KW-0732">Signal</keyword>
<accession>A0A803YA72</accession>
<organism evidence="15 16">
    <name type="scientific">Meleagris gallopavo</name>
    <name type="common">Wild turkey</name>
    <dbReference type="NCBI Taxonomy" id="9103"/>
    <lineage>
        <taxon>Eukaryota</taxon>
        <taxon>Metazoa</taxon>
        <taxon>Chordata</taxon>
        <taxon>Craniata</taxon>
        <taxon>Vertebrata</taxon>
        <taxon>Euteleostomi</taxon>
        <taxon>Archelosauria</taxon>
        <taxon>Archosauria</taxon>
        <taxon>Dinosauria</taxon>
        <taxon>Saurischia</taxon>
        <taxon>Theropoda</taxon>
        <taxon>Coelurosauria</taxon>
        <taxon>Aves</taxon>
        <taxon>Neognathae</taxon>
        <taxon>Galloanserae</taxon>
        <taxon>Galliformes</taxon>
        <taxon>Phasianidae</taxon>
        <taxon>Meleagridinae</taxon>
        <taxon>Meleagris</taxon>
    </lineage>
</organism>
<name>A0A803YA72_MELGA</name>
<gene>
    <name evidence="15" type="primary">GC</name>
</gene>
<evidence type="ECO:0000256" key="1">
    <source>
        <dbReference type="ARBA" id="ARBA00002354"/>
    </source>
</evidence>
<keyword evidence="8" id="KW-0848">Vitamin D</keyword>
<dbReference type="InterPro" id="IPR000213">
    <property type="entry name" value="VitD-bd"/>
</dbReference>
<keyword evidence="10" id="KW-0009">Actin-binding</keyword>
<dbReference type="CDD" id="cd00015">
    <property type="entry name" value="ALBUMIN"/>
    <property type="match status" value="1"/>
</dbReference>
<reference evidence="15 16" key="1">
    <citation type="journal article" date="2010" name="PLoS Biol.">
        <title>Multi-platform next-generation sequencing of the domestic turkey (Meleagris gallopavo): genome assembly and analysis.</title>
        <authorList>
            <person name="Dalloul R.A."/>
            <person name="Long J.A."/>
            <person name="Zimin A.V."/>
            <person name="Aslam L."/>
            <person name="Beal K."/>
            <person name="Blomberg L.A."/>
            <person name="Bouffard P."/>
            <person name="Burt D.W."/>
            <person name="Crasta O."/>
            <person name="Crooijmans R.P."/>
            <person name="Cooper K."/>
            <person name="Coulombe R.A."/>
            <person name="De S."/>
            <person name="Delany M.E."/>
            <person name="Dodgson J.B."/>
            <person name="Dong J.J."/>
            <person name="Evans C."/>
            <person name="Frederickson K.M."/>
            <person name="Flicek P."/>
            <person name="Florea L."/>
            <person name="Folkerts O."/>
            <person name="Groenen M.A."/>
            <person name="Harkins T.T."/>
            <person name="Herrero J."/>
            <person name="Hoffmann S."/>
            <person name="Megens H.J."/>
            <person name="Jiang A."/>
            <person name="de Jong P."/>
            <person name="Kaiser P."/>
            <person name="Kim H."/>
            <person name="Kim K.W."/>
            <person name="Kim S."/>
            <person name="Langenberger D."/>
            <person name="Lee M.K."/>
            <person name="Lee T."/>
            <person name="Mane S."/>
            <person name="Marcais G."/>
            <person name="Marz M."/>
            <person name="McElroy A.P."/>
            <person name="Modise T."/>
            <person name="Nefedov M."/>
            <person name="Notredame C."/>
            <person name="Paton I.R."/>
            <person name="Payne W.S."/>
            <person name="Pertea G."/>
            <person name="Prickett D."/>
            <person name="Puiu D."/>
            <person name="Qioa D."/>
            <person name="Raineri E."/>
            <person name="Ruffier M."/>
            <person name="Salzberg S.L."/>
            <person name="Schatz M.C."/>
            <person name="Scheuring C."/>
            <person name="Schmidt C.J."/>
            <person name="Schroeder S."/>
            <person name="Searle S.M."/>
            <person name="Smith E.J."/>
            <person name="Smith J."/>
            <person name="Sonstegard T.S."/>
            <person name="Stadler P.F."/>
            <person name="Tafer H."/>
            <person name="Tu Z.J."/>
            <person name="Van Tassell C.P."/>
            <person name="Vilella A.J."/>
            <person name="Williams K.P."/>
            <person name="Yorke J.A."/>
            <person name="Zhang L."/>
            <person name="Zhang H.B."/>
            <person name="Zhang X."/>
            <person name="Zhang Y."/>
            <person name="Reed K.M."/>
        </authorList>
    </citation>
    <scope>NUCLEOTIDE SEQUENCE [LARGE SCALE GENOMIC DNA]</scope>
</reference>
<evidence type="ECO:0000256" key="2">
    <source>
        <dbReference type="ARBA" id="ARBA00004613"/>
    </source>
</evidence>
<dbReference type="SUPFAM" id="SSF48552">
    <property type="entry name" value="Serum albumin-like"/>
    <property type="match status" value="3"/>
</dbReference>
<comment type="subunit">
    <text evidence="13">Associates with membrane-bound immunoglobulin on the surface of B-lymphocytes and with IgG Fc receptor on the membranes of T-lymphocytes. Interacts with LRP2; the interaction is required for renal uptake of GC in complex with 25-hydroxyvitamin D3.</text>
</comment>
<keyword evidence="5" id="KW-0964">Secreted</keyword>
<evidence type="ECO:0000313" key="16">
    <source>
        <dbReference type="Proteomes" id="UP000001645"/>
    </source>
</evidence>
<dbReference type="GO" id="GO:0005499">
    <property type="term" value="F:vitamin D binding"/>
    <property type="evidence" value="ECO:0007669"/>
    <property type="project" value="UniProtKB-KW"/>
</dbReference>
<dbReference type="InParanoid" id="A0A803YA72"/>
<feature type="domain" description="Albumin" evidence="14">
    <location>
        <begin position="283"/>
        <end position="469"/>
    </location>
</feature>
<proteinExistence type="predicted"/>
<dbReference type="GeneTree" id="ENSGT00390000000113"/>
<evidence type="ECO:0000256" key="6">
    <source>
        <dbReference type="ARBA" id="ARBA00022729"/>
    </source>
</evidence>
<dbReference type="GO" id="GO:0072562">
    <property type="term" value="C:blood microparticle"/>
    <property type="evidence" value="ECO:0007669"/>
    <property type="project" value="TreeGrafter"/>
</dbReference>
<dbReference type="PANTHER" id="PTHR11385">
    <property type="entry name" value="SERUM ALBUMIN-RELATED"/>
    <property type="match status" value="1"/>
</dbReference>
<keyword evidence="7" id="KW-0677">Repeat</keyword>
<reference evidence="15" key="2">
    <citation type="submission" date="2025-08" db="UniProtKB">
        <authorList>
            <consortium name="Ensembl"/>
        </authorList>
    </citation>
    <scope>IDENTIFICATION</scope>
</reference>
<dbReference type="GO" id="GO:0005737">
    <property type="term" value="C:cytoplasm"/>
    <property type="evidence" value="ECO:0007669"/>
    <property type="project" value="TreeGrafter"/>
</dbReference>
<sequence length="557" mass="61912">MLGWVSHCCFFCTERKISGDHALLWLHHTMKAVVTFLLLLFIATHAEHREWARGKCPFPAFLPTSGRIFPSPSFSGCKLQQHSQGTTAAFLIHGRPYVRDKVCQEFKTMGKDDFRTMTLIMNSRKFSNATFKEISHLVHEIVSLAETCCADGVDPSCYDAGSSALSAKSCSPDSPFPDHPGTAACCLHQGLEQKLCLAALEHPPRQLPHYVELSNEELCQAFKKDPKDFADRFLHEYVSSYSQAPLPVLLGSTRNFLSMVSTCCISPSPTVCFLKEKLQRKTLSLLTLMSNRACSRLTGYGKDKMKFSYLTMLAQKIPSASFEDLSPLAEDAAEVFSQCCDSVAEDCIQQKLSEHTTKICTTLSAKDKRFADCCAGKNIMQNYFCISALQPAVAPKLPELQKPTDKQLCDDNGALHTGRYMFELARRHTNVPDVFLGKLYDASENVIRECCSAKDASTCLDSKRQQMGAELPAFLEKANQLCGQYNELNFLDFKKRLRDSIRQTMPDASPELLTQLTDQRADFASTCCPANSPPLYCVAQVTAELASTCKQGSCMLV</sequence>
<evidence type="ECO:0000256" key="13">
    <source>
        <dbReference type="ARBA" id="ARBA00046813"/>
    </source>
</evidence>
<evidence type="ECO:0000256" key="9">
    <source>
        <dbReference type="ARBA" id="ARBA00023157"/>
    </source>
</evidence>
<evidence type="ECO:0000259" key="14">
    <source>
        <dbReference type="PROSITE" id="PS51438"/>
    </source>
</evidence>
<protein>
    <recommendedName>
        <fullName evidence="3">Vitamin D-binding protein</fullName>
    </recommendedName>
    <alternativeName>
        <fullName evidence="11">Gc-globulin</fullName>
    </alternativeName>
    <alternativeName>
        <fullName evidence="12">Group-specific component</fullName>
    </alternativeName>
</protein>
<dbReference type="PRINTS" id="PR00802">
    <property type="entry name" value="SERUMALBUMIN"/>
</dbReference>
<comment type="function">
    <text evidence="1">Involved in vitamin D transport and storage, scavenging of extracellular G-actin, enhancement of the chemotactic activity of C5 alpha for neutrophils in inflammation and macrophage activation.</text>
</comment>
<dbReference type="Gene3D" id="1.10.246.10">
    <property type="match status" value="5"/>
</dbReference>
<evidence type="ECO:0000256" key="5">
    <source>
        <dbReference type="ARBA" id="ARBA00022525"/>
    </source>
</evidence>
<dbReference type="AlphaFoldDB" id="A0A803YA72"/>
<dbReference type="SMART" id="SM00103">
    <property type="entry name" value="ALBUMIN"/>
    <property type="match status" value="2"/>
</dbReference>